<reference evidence="2" key="2">
    <citation type="submission" date="2020-09" db="EMBL/GenBank/DDBJ databases">
        <authorList>
            <person name="Sun Q."/>
            <person name="Kim S."/>
        </authorList>
    </citation>
    <scope>NUCLEOTIDE SEQUENCE</scope>
    <source>
        <strain evidence="2">KCTC 22169</strain>
    </source>
</reference>
<organism evidence="2 3">
    <name type="scientific">Saccharospirillum salsuginis</name>
    <dbReference type="NCBI Taxonomy" id="418750"/>
    <lineage>
        <taxon>Bacteria</taxon>
        <taxon>Pseudomonadati</taxon>
        <taxon>Pseudomonadota</taxon>
        <taxon>Gammaproteobacteria</taxon>
        <taxon>Oceanospirillales</taxon>
        <taxon>Saccharospirillaceae</taxon>
        <taxon>Saccharospirillum</taxon>
    </lineage>
</organism>
<gene>
    <name evidence="2" type="ORF">GCM10007392_22870</name>
</gene>
<evidence type="ECO:0000256" key="1">
    <source>
        <dbReference type="SAM" id="SignalP"/>
    </source>
</evidence>
<accession>A0A918K8Q6</accession>
<protein>
    <recommendedName>
        <fullName evidence="4">Outer membrane protein beta-barrel domain-containing protein</fullName>
    </recommendedName>
</protein>
<keyword evidence="1" id="KW-0732">Signal</keyword>
<proteinExistence type="predicted"/>
<keyword evidence="3" id="KW-1185">Reference proteome</keyword>
<feature type="chain" id="PRO_5037931179" description="Outer membrane protein beta-barrel domain-containing protein" evidence="1">
    <location>
        <begin position="32"/>
        <end position="182"/>
    </location>
</feature>
<name>A0A918K8Q6_9GAMM</name>
<reference evidence="2" key="1">
    <citation type="journal article" date="2014" name="Int. J. Syst. Evol. Microbiol.">
        <title>Complete genome sequence of Corynebacterium casei LMG S-19264T (=DSM 44701T), isolated from a smear-ripened cheese.</title>
        <authorList>
            <consortium name="US DOE Joint Genome Institute (JGI-PGF)"/>
            <person name="Walter F."/>
            <person name="Albersmeier A."/>
            <person name="Kalinowski J."/>
            <person name="Ruckert C."/>
        </authorList>
    </citation>
    <scope>NUCLEOTIDE SEQUENCE</scope>
    <source>
        <strain evidence="2">KCTC 22169</strain>
    </source>
</reference>
<evidence type="ECO:0000313" key="2">
    <source>
        <dbReference type="EMBL" id="GGX54821.1"/>
    </source>
</evidence>
<feature type="signal peptide" evidence="1">
    <location>
        <begin position="1"/>
        <end position="31"/>
    </location>
</feature>
<dbReference type="AlphaFoldDB" id="A0A918K8Q6"/>
<dbReference type="EMBL" id="BMXR01000005">
    <property type="protein sequence ID" value="GGX54821.1"/>
    <property type="molecule type" value="Genomic_DNA"/>
</dbReference>
<sequence>MVCNNKGLNGRGLRRCALTLCLGAASASLVADDRNLSVGVGSQALALSYAESESQQLFLGPRVHLSAAHRYFRIVGTVYQTVDQTDATLRVDGFSLDIHTGVNLDSQGWTAYVGVGQFQETWLVDYQPELEAVAYYVSAGGGYHFKRGSLEAEWQMRGNPYGGLDTPPDAYMAASVSLSARF</sequence>
<evidence type="ECO:0000313" key="3">
    <source>
        <dbReference type="Proteomes" id="UP000626148"/>
    </source>
</evidence>
<evidence type="ECO:0008006" key="4">
    <source>
        <dbReference type="Google" id="ProtNLM"/>
    </source>
</evidence>
<comment type="caution">
    <text evidence="2">The sequence shown here is derived from an EMBL/GenBank/DDBJ whole genome shotgun (WGS) entry which is preliminary data.</text>
</comment>
<dbReference type="Proteomes" id="UP000626148">
    <property type="component" value="Unassembled WGS sequence"/>
</dbReference>